<organism evidence="1 2">
    <name type="scientific">Oikopleura dioica</name>
    <name type="common">Tunicate</name>
    <dbReference type="NCBI Taxonomy" id="34765"/>
    <lineage>
        <taxon>Eukaryota</taxon>
        <taxon>Metazoa</taxon>
        <taxon>Chordata</taxon>
        <taxon>Tunicata</taxon>
        <taxon>Appendicularia</taxon>
        <taxon>Copelata</taxon>
        <taxon>Oikopleuridae</taxon>
        <taxon>Oikopleura</taxon>
    </lineage>
</organism>
<accession>A0ABN7SP74</accession>
<sequence>MASLPILRDFWRFSFRCFDCKKSNCLTLAITQTDFFNNYLRITCDECNASKSTWLLHQKFNAAFHGGLTMAGITKPQAQRAFCFGGFSVTTTSGQACVPDFVQGGKASSKFQKIVDNIILNLASESMLNFRKSLVAERRIQYPKQVDVSFDGTYNDTGHKKNSAQGCIVSCVAKVRGDYKIIGQEVVKKRQEYSEEQLQKHSRGTIAPKGTCSSTLETIGTREIYEKTLLPIHQELPNHMINICCDGDAKIRDPKNTNVFKDPEKEDEEMIPQEKIIYSKDVAHVLKNLWGTCGRNLEAGSSRSKFTKNQKLEVHQRLRCMFKEIMDKRKSGEWSHEDAMKKVKKTIHHACGDHRYCDENCPRKPGIIQPHGDLSQEDCIRKLQEFMDKNFPESFIKELSNTGTTSPVEYYHAEIIRRRLHVKGTFASPINMRYEKPGLYASQVDRDIENSRKNHSVEAETTDDDFPSYEEFLENEGEQNSIDEEIEE</sequence>
<keyword evidence="2" id="KW-1185">Reference proteome</keyword>
<evidence type="ECO:0000313" key="2">
    <source>
        <dbReference type="Proteomes" id="UP001158576"/>
    </source>
</evidence>
<name>A0ABN7SP74_OIKDI</name>
<dbReference type="EMBL" id="OU015566">
    <property type="protein sequence ID" value="CAG5105113.1"/>
    <property type="molecule type" value="Genomic_DNA"/>
</dbReference>
<evidence type="ECO:0000313" key="1">
    <source>
        <dbReference type="EMBL" id="CAG5105113.1"/>
    </source>
</evidence>
<reference evidence="1 2" key="1">
    <citation type="submission" date="2021-04" db="EMBL/GenBank/DDBJ databases">
        <authorList>
            <person name="Bliznina A."/>
        </authorList>
    </citation>
    <scope>NUCLEOTIDE SEQUENCE [LARGE SCALE GENOMIC DNA]</scope>
</reference>
<dbReference type="Proteomes" id="UP001158576">
    <property type="component" value="Chromosome 1"/>
</dbReference>
<gene>
    <name evidence="1" type="ORF">OKIOD_LOCUS10611</name>
</gene>
<proteinExistence type="predicted"/>
<protein>
    <submittedName>
        <fullName evidence="1">Oidioi.mRNA.OKI2018_I69.chr1.g1846.t1.cds</fullName>
    </submittedName>
</protein>